<dbReference type="Gene3D" id="3.40.50.150">
    <property type="entry name" value="Vaccinia Virus protein VP39"/>
    <property type="match status" value="1"/>
</dbReference>
<accession>A0A194X5G0</accession>
<evidence type="ECO:0000313" key="2">
    <source>
        <dbReference type="Proteomes" id="UP000070700"/>
    </source>
</evidence>
<dbReference type="KEGG" id="psco:LY89DRAFT_648690"/>
<dbReference type="RefSeq" id="XP_018069773.1">
    <property type="nucleotide sequence ID" value="XM_018212028.1"/>
</dbReference>
<dbReference type="GO" id="GO:0032259">
    <property type="term" value="P:methylation"/>
    <property type="evidence" value="ECO:0007669"/>
    <property type="project" value="UniProtKB-KW"/>
</dbReference>
<dbReference type="CDD" id="cd02440">
    <property type="entry name" value="AdoMet_MTases"/>
    <property type="match status" value="1"/>
</dbReference>
<proteinExistence type="predicted"/>
<sequence>MCWCIGYFLPNTESEADRLNMQHHIFALSFSDRLSLAPLSESDLDGKHVLDIGTGTGIWAVDFAKQYPNCHVTGFDISPCNPTSPPPNTTFLTHNAESTPWPFTQKFHYIHGRAMMSCFDSAALVIQEAYQNLEPGGWLELQDVVAPWTDVDGSLSNSALLHFHTLTISAAAQIGRDVCQVITYPSLLAAAGFSSVTEMHYQWPIGPWAMDPRLKRVGEMFREDLDVTVEPIAERLYKGVLGMGDSEVGEIVRAARRDAWDVKRVRGYMPG</sequence>
<dbReference type="PANTHER" id="PTHR43591:SF102">
    <property type="entry name" value="S-ADENOSYL-L-METHIONINE-DEPENDENT METHYLTRANSFERASE"/>
    <property type="match status" value="1"/>
</dbReference>
<evidence type="ECO:0000313" key="1">
    <source>
        <dbReference type="EMBL" id="KUJ15418.1"/>
    </source>
</evidence>
<protein>
    <submittedName>
        <fullName evidence="1">S-adenosyl-L-methionine-dependent methyltransferase</fullName>
    </submittedName>
</protein>
<keyword evidence="1" id="KW-0808">Transferase</keyword>
<dbReference type="OrthoDB" id="2013972at2759"/>
<reference evidence="1 2" key="1">
    <citation type="submission" date="2015-10" db="EMBL/GenBank/DDBJ databases">
        <title>Full genome of DAOMC 229536 Phialocephala scopiformis, a fungal endophyte of spruce producing the potent anti-insectan compound rugulosin.</title>
        <authorList>
            <consortium name="DOE Joint Genome Institute"/>
            <person name="Walker A.K."/>
            <person name="Frasz S.L."/>
            <person name="Seifert K.A."/>
            <person name="Miller J.D."/>
            <person name="Mondo S.J."/>
            <person name="Labutti K."/>
            <person name="Lipzen A."/>
            <person name="Dockter R."/>
            <person name="Kennedy M."/>
            <person name="Grigoriev I.V."/>
            <person name="Spatafora J.W."/>
        </authorList>
    </citation>
    <scope>NUCLEOTIDE SEQUENCE [LARGE SCALE GENOMIC DNA]</scope>
    <source>
        <strain evidence="1 2">CBS 120377</strain>
    </source>
</reference>
<dbReference type="EMBL" id="KQ947418">
    <property type="protein sequence ID" value="KUJ15418.1"/>
    <property type="molecule type" value="Genomic_DNA"/>
</dbReference>
<name>A0A194X5G0_MOLSC</name>
<dbReference type="InterPro" id="IPR029063">
    <property type="entry name" value="SAM-dependent_MTases_sf"/>
</dbReference>
<dbReference type="GeneID" id="28821754"/>
<dbReference type="Pfam" id="PF13489">
    <property type="entry name" value="Methyltransf_23"/>
    <property type="match status" value="1"/>
</dbReference>
<dbReference type="AlphaFoldDB" id="A0A194X5G0"/>
<dbReference type="Proteomes" id="UP000070700">
    <property type="component" value="Unassembled WGS sequence"/>
</dbReference>
<dbReference type="GO" id="GO:0008168">
    <property type="term" value="F:methyltransferase activity"/>
    <property type="evidence" value="ECO:0007669"/>
    <property type="project" value="UniProtKB-KW"/>
</dbReference>
<dbReference type="SUPFAM" id="SSF53335">
    <property type="entry name" value="S-adenosyl-L-methionine-dependent methyltransferases"/>
    <property type="match status" value="1"/>
</dbReference>
<keyword evidence="1" id="KW-0489">Methyltransferase</keyword>
<gene>
    <name evidence="1" type="ORF">LY89DRAFT_648690</name>
</gene>
<keyword evidence="2" id="KW-1185">Reference proteome</keyword>
<organism evidence="1 2">
    <name type="scientific">Mollisia scopiformis</name>
    <name type="common">Conifer needle endophyte fungus</name>
    <name type="synonym">Phialocephala scopiformis</name>
    <dbReference type="NCBI Taxonomy" id="149040"/>
    <lineage>
        <taxon>Eukaryota</taxon>
        <taxon>Fungi</taxon>
        <taxon>Dikarya</taxon>
        <taxon>Ascomycota</taxon>
        <taxon>Pezizomycotina</taxon>
        <taxon>Leotiomycetes</taxon>
        <taxon>Helotiales</taxon>
        <taxon>Mollisiaceae</taxon>
        <taxon>Mollisia</taxon>
    </lineage>
</organism>
<dbReference type="PANTHER" id="PTHR43591">
    <property type="entry name" value="METHYLTRANSFERASE"/>
    <property type="match status" value="1"/>
</dbReference>
<dbReference type="InParanoid" id="A0A194X5G0"/>